<dbReference type="Proteomes" id="UP000030665">
    <property type="component" value="Unassembled WGS sequence"/>
</dbReference>
<organism evidence="1 2">
    <name type="scientific">Trichuris trichiura</name>
    <name type="common">Whipworm</name>
    <name type="synonym">Trichocephalus trichiurus</name>
    <dbReference type="NCBI Taxonomy" id="36087"/>
    <lineage>
        <taxon>Eukaryota</taxon>
        <taxon>Metazoa</taxon>
        <taxon>Ecdysozoa</taxon>
        <taxon>Nematoda</taxon>
        <taxon>Enoplea</taxon>
        <taxon>Dorylaimia</taxon>
        <taxon>Trichinellida</taxon>
        <taxon>Trichuridae</taxon>
        <taxon>Trichuris</taxon>
    </lineage>
</organism>
<evidence type="ECO:0000313" key="1">
    <source>
        <dbReference type="EMBL" id="CDW57913.1"/>
    </source>
</evidence>
<protein>
    <submittedName>
        <fullName evidence="1">Protein FAM36A</fullName>
    </submittedName>
</protein>
<dbReference type="EMBL" id="HG806235">
    <property type="protein sequence ID" value="CDW57913.1"/>
    <property type="molecule type" value="Genomic_DNA"/>
</dbReference>
<reference evidence="1" key="2">
    <citation type="submission" date="2014-03" db="EMBL/GenBank/DDBJ databases">
        <title>The whipworm genome and dual-species transcriptomics of an intimate host-pathogen interaction.</title>
        <authorList>
            <person name="Foth B.J."/>
            <person name="Tsai I.J."/>
            <person name="Reid A.J."/>
            <person name="Bancroft A.J."/>
            <person name="Nichol S."/>
            <person name="Tracey A."/>
            <person name="Holroyd N."/>
            <person name="Cotton J.A."/>
            <person name="Stanley E.J."/>
            <person name="Zarowiecki M."/>
            <person name="Liu J.Z."/>
            <person name="Huckvale T."/>
            <person name="Cooper P.J."/>
            <person name="Grencis R.K."/>
            <person name="Berriman M."/>
        </authorList>
    </citation>
    <scope>NUCLEOTIDE SEQUENCE [LARGE SCALE GENOMIC DNA]</scope>
</reference>
<accession>A0A077ZEE4</accession>
<dbReference type="AlphaFoldDB" id="A0A077ZEE4"/>
<proteinExistence type="predicted"/>
<name>A0A077ZEE4_TRITR</name>
<sequence>MTTEEDKPNSEQKTTGIWRLLKEPCFVRCQCYGILGAFFVCLGTFGLTGSAAKVHRFGSITYFVVSSSSYSYCYFEKVTMERNVEELREIIHQVHQEQKLDQNDS</sequence>
<gene>
    <name evidence="1" type="ORF">TTRE_0000621301</name>
</gene>
<evidence type="ECO:0000313" key="2">
    <source>
        <dbReference type="Proteomes" id="UP000030665"/>
    </source>
</evidence>
<keyword evidence="2" id="KW-1185">Reference proteome</keyword>
<reference evidence="1" key="1">
    <citation type="submission" date="2014-01" db="EMBL/GenBank/DDBJ databases">
        <authorList>
            <person name="Aslett M."/>
        </authorList>
    </citation>
    <scope>NUCLEOTIDE SEQUENCE</scope>
</reference>